<evidence type="ECO:0000313" key="1">
    <source>
        <dbReference type="EMBL" id="KAG8004434.1"/>
    </source>
</evidence>
<evidence type="ECO:0000313" key="2">
    <source>
        <dbReference type="Proteomes" id="UP000805704"/>
    </source>
</evidence>
<keyword evidence="2" id="KW-1185">Reference proteome</keyword>
<dbReference type="Proteomes" id="UP000805704">
    <property type="component" value="Chromosome 24"/>
</dbReference>
<dbReference type="EMBL" id="CM024812">
    <property type="protein sequence ID" value="KAG8004434.1"/>
    <property type="molecule type" value="Genomic_DNA"/>
</dbReference>
<reference evidence="1" key="1">
    <citation type="submission" date="2020-04" db="EMBL/GenBank/DDBJ databases">
        <title>A chromosome-scale assembly and high-density genetic map of the yellow drum (Nibea albiflora) genome.</title>
        <authorList>
            <person name="Xu D."/>
            <person name="Zhang W."/>
            <person name="Chen R."/>
            <person name="Tan P."/>
            <person name="Wang L."/>
            <person name="Song H."/>
            <person name="Tian L."/>
            <person name="Zhu Q."/>
            <person name="Wang B."/>
        </authorList>
    </citation>
    <scope>NUCLEOTIDE SEQUENCE</scope>
    <source>
        <strain evidence="1">ZJHYS-2018</strain>
    </source>
</reference>
<proteinExistence type="predicted"/>
<gene>
    <name evidence="1" type="ORF">GBF38_008649</name>
</gene>
<feature type="non-terminal residue" evidence="1">
    <location>
        <position position="1"/>
    </location>
</feature>
<name>A0ACB7EQT8_NIBAL</name>
<feature type="non-terminal residue" evidence="1">
    <location>
        <position position="608"/>
    </location>
</feature>
<sequence>TDVQQLVVTKEEDDPLSLDQGDPPEPPHIKEEQEEVWTSREQLQGLDQADIIKFTFFPVTVKTEDEDDDGEKKPQSSQLRQRQTEDMKPEADGEDCGRPEPDRDSDPDHHNETSHPSEPETDDSCEWETREPLQNNEEPGNVQKLMVTKEESDPSSLDQDDPPESPHIKEEQEDFWTSREQLQGLDEADIIKFTFFPVTVKTEDGEEEEDDEDKPQFTRLYQLKNHQCVGDQSSQLIEAHDEPEPDSLSNPDTDDDTSDSSESESDDSDDSEDTSEPEGDLDDVQQLVVTKEEDDPVSLDQDDPPTLLHIKEEQEDFWTSREQLRGLQEADIKFTFFPVAVKSEEEEDDEEKPQSSQLQQRQTEDMKPEADGEDCGGPEPDKDSDQHLQPDIDVKTSHSSEPESDDSWDWEDTREPPSGLNSPQNNEEPGRDLDCNTVKTSTRFEHDRYLQKHNKVQIGEKPFKCSVCGKRYSREESYTAHMKLHSEGKHFSCSFCKKTFQQRGNVVTHMRIHTGEKPFSCPFCDRKFARSSTLTSHMRVHTGEKPFSCSVCKASFSVGGKLSEHMRIHTGEKPFSCSDCGKTFARREHLTQHLSVHTGKKPFSCSVC</sequence>
<comment type="caution">
    <text evidence="1">The sequence shown here is derived from an EMBL/GenBank/DDBJ whole genome shotgun (WGS) entry which is preliminary data.</text>
</comment>
<accession>A0ACB7EQT8</accession>
<protein>
    <submittedName>
        <fullName evidence="1">Gastrula zinc finger protein XlCGF57.1</fullName>
    </submittedName>
</protein>
<organism evidence="1 2">
    <name type="scientific">Nibea albiflora</name>
    <name type="common">Yellow drum</name>
    <name type="synonym">Corvina albiflora</name>
    <dbReference type="NCBI Taxonomy" id="240163"/>
    <lineage>
        <taxon>Eukaryota</taxon>
        <taxon>Metazoa</taxon>
        <taxon>Chordata</taxon>
        <taxon>Craniata</taxon>
        <taxon>Vertebrata</taxon>
        <taxon>Euteleostomi</taxon>
        <taxon>Actinopterygii</taxon>
        <taxon>Neopterygii</taxon>
        <taxon>Teleostei</taxon>
        <taxon>Neoteleostei</taxon>
        <taxon>Acanthomorphata</taxon>
        <taxon>Eupercaria</taxon>
        <taxon>Sciaenidae</taxon>
        <taxon>Nibea</taxon>
    </lineage>
</organism>